<feature type="transmembrane region" description="Helical" evidence="8">
    <location>
        <begin position="59"/>
        <end position="80"/>
    </location>
</feature>
<feature type="transmembrane region" description="Helical" evidence="8">
    <location>
        <begin position="201"/>
        <end position="226"/>
    </location>
</feature>
<comment type="similarity">
    <text evidence="3 8">Belongs to the MlaE permease family.</text>
</comment>
<dbReference type="PANTHER" id="PTHR30188">
    <property type="entry name" value="ABC TRANSPORTER PERMEASE PROTEIN-RELATED"/>
    <property type="match status" value="1"/>
</dbReference>
<protein>
    <submittedName>
        <fullName evidence="9">Phospholipid/cholesterol/gamma-HCH transport system permease protein</fullName>
    </submittedName>
</protein>
<evidence type="ECO:0000256" key="2">
    <source>
        <dbReference type="ARBA" id="ARBA00004141"/>
    </source>
</evidence>
<reference evidence="9 10" key="1">
    <citation type="submission" date="2016-11" db="EMBL/GenBank/DDBJ databases">
        <authorList>
            <person name="Jaros S."/>
            <person name="Januszkiewicz K."/>
            <person name="Wedrychowicz H."/>
        </authorList>
    </citation>
    <scope>NUCLEOTIDE SEQUENCE [LARGE SCALE GENOMIC DNA]</scope>
    <source>
        <strain evidence="9 10">DSM 14916</strain>
    </source>
</reference>
<keyword evidence="6 8" id="KW-1133">Transmembrane helix</keyword>
<keyword evidence="5 8" id="KW-0812">Transmembrane</keyword>
<dbReference type="InterPro" id="IPR003453">
    <property type="entry name" value="ABC_MlaE_roteobac"/>
</dbReference>
<sequence>MTLSPTAFPPLAWVAALGRATLALCRTAGAVVLFALEGLSHVVRPPFHFRLFLRAFLEVGYFSLPVVGLTAVFTGMVLALQSFSGFSRFGAEGAVANVVVLSITRELGPVLAALMVSGRIGAAFAAEIGTMRVTDQIDALTTLSTDPMKYLVTPRLLAGLLAMPLLVLVADVLGVMGGYLIGTLKLGFGSATYLKSTLDVLQVMDVVSGLVKAAVFGFVVALMGTWCGYNSRGGAQGVGAATTTAVVASSILILALDYVLTEAFFAR</sequence>
<name>A0A1M6PYZ8_9PROT</name>
<keyword evidence="4" id="KW-0813">Transport</keyword>
<dbReference type="InterPro" id="IPR030802">
    <property type="entry name" value="Permease_MalE"/>
</dbReference>
<keyword evidence="8" id="KW-1003">Cell membrane</keyword>
<proteinExistence type="inferred from homology"/>
<evidence type="ECO:0000256" key="4">
    <source>
        <dbReference type="ARBA" id="ARBA00022448"/>
    </source>
</evidence>
<dbReference type="NCBIfam" id="TIGR00056">
    <property type="entry name" value="MlaE family lipid ABC transporter permease subunit"/>
    <property type="match status" value="1"/>
</dbReference>
<keyword evidence="10" id="KW-1185">Reference proteome</keyword>
<feature type="transmembrane region" description="Helical" evidence="8">
    <location>
        <begin position="238"/>
        <end position="260"/>
    </location>
</feature>
<evidence type="ECO:0000313" key="9">
    <source>
        <dbReference type="EMBL" id="SHK13184.1"/>
    </source>
</evidence>
<dbReference type="Proteomes" id="UP000184387">
    <property type="component" value="Unassembled WGS sequence"/>
</dbReference>
<evidence type="ECO:0000256" key="3">
    <source>
        <dbReference type="ARBA" id="ARBA00007556"/>
    </source>
</evidence>
<dbReference type="PANTHER" id="PTHR30188:SF4">
    <property type="entry name" value="PROTEIN TRIGALACTOSYLDIACYLGLYCEROL 1, CHLOROPLASTIC"/>
    <property type="match status" value="1"/>
</dbReference>
<dbReference type="GO" id="GO:0005548">
    <property type="term" value="F:phospholipid transporter activity"/>
    <property type="evidence" value="ECO:0007669"/>
    <property type="project" value="TreeGrafter"/>
</dbReference>
<dbReference type="Pfam" id="PF02405">
    <property type="entry name" value="MlaE"/>
    <property type="match status" value="1"/>
</dbReference>
<dbReference type="EMBL" id="FQZF01000033">
    <property type="protein sequence ID" value="SHK13184.1"/>
    <property type="molecule type" value="Genomic_DNA"/>
</dbReference>
<evidence type="ECO:0000256" key="1">
    <source>
        <dbReference type="ARBA" id="ARBA00003787"/>
    </source>
</evidence>
<evidence type="ECO:0000256" key="6">
    <source>
        <dbReference type="ARBA" id="ARBA00022989"/>
    </source>
</evidence>
<keyword evidence="7 8" id="KW-0472">Membrane</keyword>
<gene>
    <name evidence="9" type="ORF">SAMN02745194_04247</name>
</gene>
<evidence type="ECO:0000313" key="10">
    <source>
        <dbReference type="Proteomes" id="UP000184387"/>
    </source>
</evidence>
<dbReference type="STRING" id="198092.SAMN02745194_04247"/>
<comment type="caution">
    <text evidence="8">Lacks conserved residue(s) required for the propagation of feature annotation.</text>
</comment>
<accession>A0A1M6PYZ8</accession>
<evidence type="ECO:0000256" key="5">
    <source>
        <dbReference type="ARBA" id="ARBA00022692"/>
    </source>
</evidence>
<organism evidence="9 10">
    <name type="scientific">Muricoccus roseus</name>
    <dbReference type="NCBI Taxonomy" id="198092"/>
    <lineage>
        <taxon>Bacteria</taxon>
        <taxon>Pseudomonadati</taxon>
        <taxon>Pseudomonadota</taxon>
        <taxon>Alphaproteobacteria</taxon>
        <taxon>Acetobacterales</taxon>
        <taxon>Roseomonadaceae</taxon>
        <taxon>Muricoccus</taxon>
    </lineage>
</organism>
<comment type="subcellular location">
    <subcellularLocation>
        <location evidence="8">Cell inner membrane</location>
        <topology evidence="8">Multi-pass membrane protein</topology>
    </subcellularLocation>
    <subcellularLocation>
        <location evidence="2">Membrane</location>
        <topology evidence="2">Multi-pass membrane protein</topology>
    </subcellularLocation>
</comment>
<dbReference type="AlphaFoldDB" id="A0A1M6PYZ8"/>
<evidence type="ECO:0000256" key="7">
    <source>
        <dbReference type="ARBA" id="ARBA00023136"/>
    </source>
</evidence>
<feature type="transmembrane region" description="Helical" evidence="8">
    <location>
        <begin position="156"/>
        <end position="181"/>
    </location>
</feature>
<dbReference type="GO" id="GO:0043190">
    <property type="term" value="C:ATP-binding cassette (ABC) transporter complex"/>
    <property type="evidence" value="ECO:0007669"/>
    <property type="project" value="InterPro"/>
</dbReference>
<keyword evidence="8" id="KW-0997">Cell inner membrane</keyword>
<dbReference type="RefSeq" id="WP_408906148.1">
    <property type="nucleotide sequence ID" value="NZ_FQZF01000033.1"/>
</dbReference>
<evidence type="ECO:0000256" key="8">
    <source>
        <dbReference type="RuleBase" id="RU362044"/>
    </source>
</evidence>
<comment type="function">
    <text evidence="1">Could be part of an ABC transporter complex.</text>
</comment>